<protein>
    <submittedName>
        <fullName evidence="1">Uncharacterized protein</fullName>
    </submittedName>
</protein>
<evidence type="ECO:0000313" key="1">
    <source>
        <dbReference type="EMBL" id="GAA3965631.1"/>
    </source>
</evidence>
<gene>
    <name evidence="1" type="ORF">GCM10022231_28010</name>
</gene>
<dbReference type="RefSeq" id="WP_344784820.1">
    <property type="nucleotide sequence ID" value="NZ_BAAAZW010000008.1"/>
</dbReference>
<reference evidence="2" key="1">
    <citation type="journal article" date="2019" name="Int. J. Syst. Evol. Microbiol.">
        <title>The Global Catalogue of Microorganisms (GCM) 10K type strain sequencing project: providing services to taxonomists for standard genome sequencing and annotation.</title>
        <authorList>
            <consortium name="The Broad Institute Genomics Platform"/>
            <consortium name="The Broad Institute Genome Sequencing Center for Infectious Disease"/>
            <person name="Wu L."/>
            <person name="Ma J."/>
        </authorList>
    </citation>
    <scope>NUCLEOTIDE SEQUENCE [LARGE SCALE GENOMIC DNA]</scope>
    <source>
        <strain evidence="2">JCM 16923</strain>
    </source>
</reference>
<proteinExistence type="predicted"/>
<accession>A0ABP7PHA8</accession>
<evidence type="ECO:0000313" key="2">
    <source>
        <dbReference type="Proteomes" id="UP001418444"/>
    </source>
</evidence>
<dbReference type="Proteomes" id="UP001418444">
    <property type="component" value="Unassembled WGS sequence"/>
</dbReference>
<keyword evidence="2" id="KW-1185">Reference proteome</keyword>
<sequence>MADRALAAWTVRIPVRARVAALAETLTSADHWPLLLPEGIVAEDVPPRVGPGAQFRVRVGRPFAEAGDASGLARFGAVEPEAAGVSLRIDAGLSSGPLMLRWTAESVPDDASRSRGVLTVTGASPTLSEFEFQQYATRALYGFAALSEGPGLWETTARGFEPKPLHGTFGGGMPPPRRTIRLAPDYGRGCPLWETSTETWDVGTATDSQTYSLSAALAARLAAWQQTWEWEFHYEGDSDPEVAARWHAEGEELARLLAAEVADYADVEYTRLAI</sequence>
<name>A0ABP7PHA8_9ACTN</name>
<organism evidence="1 2">
    <name type="scientific">Gordonia caeni</name>
    <dbReference type="NCBI Taxonomy" id="1007097"/>
    <lineage>
        <taxon>Bacteria</taxon>
        <taxon>Bacillati</taxon>
        <taxon>Actinomycetota</taxon>
        <taxon>Actinomycetes</taxon>
        <taxon>Mycobacteriales</taxon>
        <taxon>Gordoniaceae</taxon>
        <taxon>Gordonia</taxon>
    </lineage>
</organism>
<comment type="caution">
    <text evidence="1">The sequence shown here is derived from an EMBL/GenBank/DDBJ whole genome shotgun (WGS) entry which is preliminary data.</text>
</comment>
<dbReference type="EMBL" id="BAAAZW010000008">
    <property type="protein sequence ID" value="GAA3965631.1"/>
    <property type="molecule type" value="Genomic_DNA"/>
</dbReference>